<keyword evidence="1 4" id="KW-0479">Metal-binding</keyword>
<evidence type="ECO:0000256" key="5">
    <source>
        <dbReference type="SAM" id="Coils"/>
    </source>
</evidence>
<dbReference type="InterPro" id="IPR001293">
    <property type="entry name" value="Znf_TRAF"/>
</dbReference>
<evidence type="ECO:0000313" key="7">
    <source>
        <dbReference type="EnsemblMetazoa" id="Aqu2.1.29367_001"/>
    </source>
</evidence>
<keyword evidence="5" id="KW-0175">Coiled coil</keyword>
<dbReference type="PROSITE" id="PS50145">
    <property type="entry name" value="ZF_TRAF"/>
    <property type="match status" value="2"/>
</dbReference>
<dbReference type="Pfam" id="PF02176">
    <property type="entry name" value="zf-TRAF"/>
    <property type="match status" value="1"/>
</dbReference>
<feature type="coiled-coil region" evidence="5">
    <location>
        <begin position="264"/>
        <end position="309"/>
    </location>
</feature>
<dbReference type="GO" id="GO:0008270">
    <property type="term" value="F:zinc ion binding"/>
    <property type="evidence" value="ECO:0007669"/>
    <property type="project" value="UniProtKB-KW"/>
</dbReference>
<feature type="domain" description="TRAF-type" evidence="6">
    <location>
        <begin position="194"/>
        <end position="243"/>
    </location>
</feature>
<dbReference type="Gene3D" id="3.30.40.10">
    <property type="entry name" value="Zinc/RING finger domain, C3HC4 (zinc finger)"/>
    <property type="match status" value="2"/>
</dbReference>
<organism evidence="7">
    <name type="scientific">Amphimedon queenslandica</name>
    <name type="common">Sponge</name>
    <dbReference type="NCBI Taxonomy" id="400682"/>
    <lineage>
        <taxon>Eukaryota</taxon>
        <taxon>Metazoa</taxon>
        <taxon>Porifera</taxon>
        <taxon>Demospongiae</taxon>
        <taxon>Heteroscleromorpha</taxon>
        <taxon>Haplosclerida</taxon>
        <taxon>Niphatidae</taxon>
        <taxon>Amphimedon</taxon>
    </lineage>
</organism>
<dbReference type="AlphaFoldDB" id="A0A1X7UPM8"/>
<reference evidence="7" key="1">
    <citation type="submission" date="2017-05" db="UniProtKB">
        <authorList>
            <consortium name="EnsemblMetazoa"/>
        </authorList>
    </citation>
    <scope>IDENTIFICATION</scope>
</reference>
<dbReference type="InParanoid" id="A0A1X7UPM8"/>
<evidence type="ECO:0000256" key="3">
    <source>
        <dbReference type="ARBA" id="ARBA00022833"/>
    </source>
</evidence>
<evidence type="ECO:0000256" key="4">
    <source>
        <dbReference type="PROSITE-ProRule" id="PRU00207"/>
    </source>
</evidence>
<keyword evidence="3 4" id="KW-0862">Zinc</keyword>
<dbReference type="InterPro" id="IPR013083">
    <property type="entry name" value="Znf_RING/FYVE/PHD"/>
</dbReference>
<feature type="zinc finger region" description="TRAF-type" evidence="4">
    <location>
        <begin position="194"/>
        <end position="243"/>
    </location>
</feature>
<name>A0A1X7UPM8_AMPQE</name>
<dbReference type="PANTHER" id="PTHR10131">
    <property type="entry name" value="TNF RECEPTOR ASSOCIATED FACTOR"/>
    <property type="match status" value="1"/>
</dbReference>
<sequence length="320" mass="37560">CRLYLKTSRSIAMAGSSSFVVSWPKNMNLSFVEPLPKDLDIYCNKCRLFMQNPHQTSCCGVHFCEDCHKKANATYIYNCNCPSCSSNEYNAFPDRAYQRRIKALEVHCIHCVKQCEWTGKLEDLSAHLNHREKKELYRRYEGCSYTEIRCKHDSCFSCYVERRLLKDHEENCKHRPAICTYCSIFKGTFEQVESHHKTCGMFPVPCTNKDHKDFIIQRENLQHHLGTVCPFQPIDCQFKWAGCNDRPKRKDERQHNATSQQDHLLLLAGACSQLKKENKELREQLEKDKEDLRKELKEANQKLDHLTQTSVKETRSYCTR</sequence>
<dbReference type="OrthoDB" id="10051587at2759"/>
<feature type="domain" description="TRAF-type" evidence="6">
    <location>
        <begin position="130"/>
        <end position="182"/>
    </location>
</feature>
<proteinExistence type="predicted"/>
<keyword evidence="2 4" id="KW-0863">Zinc-finger</keyword>
<dbReference type="PANTHER" id="PTHR10131:SF94">
    <property type="entry name" value="TNF RECEPTOR-ASSOCIATED FACTOR 4"/>
    <property type="match status" value="1"/>
</dbReference>
<feature type="zinc finger region" description="TRAF-type" evidence="4">
    <location>
        <begin position="130"/>
        <end position="182"/>
    </location>
</feature>
<evidence type="ECO:0000259" key="6">
    <source>
        <dbReference type="PROSITE" id="PS50145"/>
    </source>
</evidence>
<protein>
    <recommendedName>
        <fullName evidence="6">TRAF-type domain-containing protein</fullName>
    </recommendedName>
</protein>
<dbReference type="EnsemblMetazoa" id="Aqu2.1.29367_001">
    <property type="protein sequence ID" value="Aqu2.1.29367_001"/>
    <property type="gene ID" value="Aqu2.1.29367"/>
</dbReference>
<evidence type="ECO:0000256" key="1">
    <source>
        <dbReference type="ARBA" id="ARBA00022723"/>
    </source>
</evidence>
<evidence type="ECO:0000256" key="2">
    <source>
        <dbReference type="ARBA" id="ARBA00022771"/>
    </source>
</evidence>
<accession>A0A1X7UPM8</accession>